<dbReference type="Gramene" id="ONK58118">
    <property type="protein sequence ID" value="ONK58118"/>
    <property type="gene ID" value="A4U43_C09F8310"/>
</dbReference>
<dbReference type="Pfam" id="PF05910">
    <property type="entry name" value="DUF868"/>
    <property type="match status" value="1"/>
</dbReference>
<dbReference type="PANTHER" id="PTHR31972">
    <property type="entry name" value="EXPRESSED PROTEIN"/>
    <property type="match status" value="1"/>
</dbReference>
<dbReference type="Proteomes" id="UP000243459">
    <property type="component" value="Chromosome 9"/>
</dbReference>
<keyword evidence="2" id="KW-1185">Reference proteome</keyword>
<evidence type="ECO:0000313" key="1">
    <source>
        <dbReference type="EMBL" id="ONK58118.1"/>
    </source>
</evidence>
<organism evidence="1 2">
    <name type="scientific">Asparagus officinalis</name>
    <name type="common">Garden asparagus</name>
    <dbReference type="NCBI Taxonomy" id="4686"/>
    <lineage>
        <taxon>Eukaryota</taxon>
        <taxon>Viridiplantae</taxon>
        <taxon>Streptophyta</taxon>
        <taxon>Embryophyta</taxon>
        <taxon>Tracheophyta</taxon>
        <taxon>Spermatophyta</taxon>
        <taxon>Magnoliopsida</taxon>
        <taxon>Liliopsida</taxon>
        <taxon>Asparagales</taxon>
        <taxon>Asparagaceae</taxon>
        <taxon>Asparagoideae</taxon>
        <taxon>Asparagus</taxon>
    </lineage>
</organism>
<protein>
    <recommendedName>
        <fullName evidence="3">DUF868 domain-containing protein</fullName>
    </recommendedName>
</protein>
<accession>A0A5P1E6D9</accession>
<evidence type="ECO:0000313" key="2">
    <source>
        <dbReference type="Proteomes" id="UP000243459"/>
    </source>
</evidence>
<reference evidence="2" key="1">
    <citation type="journal article" date="2017" name="Nat. Commun.">
        <title>The asparagus genome sheds light on the origin and evolution of a young Y chromosome.</title>
        <authorList>
            <person name="Harkess A."/>
            <person name="Zhou J."/>
            <person name="Xu C."/>
            <person name="Bowers J.E."/>
            <person name="Van der Hulst R."/>
            <person name="Ayyampalayam S."/>
            <person name="Mercati F."/>
            <person name="Riccardi P."/>
            <person name="McKain M.R."/>
            <person name="Kakrana A."/>
            <person name="Tang H."/>
            <person name="Ray J."/>
            <person name="Groenendijk J."/>
            <person name="Arikit S."/>
            <person name="Mathioni S.M."/>
            <person name="Nakano M."/>
            <person name="Shan H."/>
            <person name="Telgmann-Rauber A."/>
            <person name="Kanno A."/>
            <person name="Yue Z."/>
            <person name="Chen H."/>
            <person name="Li W."/>
            <person name="Chen Y."/>
            <person name="Xu X."/>
            <person name="Zhang Y."/>
            <person name="Luo S."/>
            <person name="Chen H."/>
            <person name="Gao J."/>
            <person name="Mao Z."/>
            <person name="Pires J.C."/>
            <person name="Luo M."/>
            <person name="Kudrna D."/>
            <person name="Wing R.A."/>
            <person name="Meyers B.C."/>
            <person name="Yi K."/>
            <person name="Kong H."/>
            <person name="Lavrijsen P."/>
            <person name="Sunseri F."/>
            <person name="Falavigna A."/>
            <person name="Ye Y."/>
            <person name="Leebens-Mack J.H."/>
            <person name="Chen G."/>
        </authorList>
    </citation>
    <scope>NUCLEOTIDE SEQUENCE [LARGE SCALE GENOMIC DNA]</scope>
    <source>
        <strain evidence="2">cv. DH0086</strain>
    </source>
</reference>
<name>A0A5P1E6D9_ASPOF</name>
<dbReference type="InterPro" id="IPR008586">
    <property type="entry name" value="DUF868_pln"/>
</dbReference>
<sequence length="264" mass="29735">MQDPPFPIPACFFLRRQISNDPTGPFHSRKPGRVQSEPTAASNTCKVELKPWYFWRKNGSKHFDVAGHTVHVYWDLRTAKFYGEPEPQSDYYVTVVSDNEIVLLLGDLKKEAYKKAGCRPAAIEAALVSKKEHVFGKKRFSTRTRFSEKGKHHEVSIECGSSGTGGKLDPQMVLKIDGHVAIHVKHLQWKFRGNETVSVSKERVEVYWDVHDWLFSPGMRHALFIFRPLPAVHSSLIGGGGCSDQGVASSSSACCLFLYAWKIE</sequence>
<gene>
    <name evidence="1" type="ORF">A4U43_C09F8310</name>
</gene>
<evidence type="ECO:0008006" key="3">
    <source>
        <dbReference type="Google" id="ProtNLM"/>
    </source>
</evidence>
<proteinExistence type="predicted"/>
<dbReference type="EMBL" id="CM007389">
    <property type="protein sequence ID" value="ONK58118.1"/>
    <property type="molecule type" value="Genomic_DNA"/>
</dbReference>
<dbReference type="PANTHER" id="PTHR31972:SF12">
    <property type="entry name" value="OS01G0909400 PROTEIN"/>
    <property type="match status" value="1"/>
</dbReference>
<dbReference type="AlphaFoldDB" id="A0A5P1E6D9"/>
<dbReference type="OMA" id="HYRCKVE"/>